<organism evidence="1 2">
    <name type="scientific">Rhipicephalus sanguineus</name>
    <name type="common">Brown dog tick</name>
    <name type="synonym">Ixodes sanguineus</name>
    <dbReference type="NCBI Taxonomy" id="34632"/>
    <lineage>
        <taxon>Eukaryota</taxon>
        <taxon>Metazoa</taxon>
        <taxon>Ecdysozoa</taxon>
        <taxon>Arthropoda</taxon>
        <taxon>Chelicerata</taxon>
        <taxon>Arachnida</taxon>
        <taxon>Acari</taxon>
        <taxon>Parasitiformes</taxon>
        <taxon>Ixodida</taxon>
        <taxon>Ixodoidea</taxon>
        <taxon>Ixodidae</taxon>
        <taxon>Rhipicephalinae</taxon>
        <taxon>Rhipicephalus</taxon>
        <taxon>Rhipicephalus</taxon>
    </lineage>
</organism>
<keyword evidence="2" id="KW-1185">Reference proteome</keyword>
<sequence>MLERQPQRGTPNPFTTVALQPRTRKEPLKVDLRAAIDMIMAAWWQVKPSTIKKCFEKEGFIRNHGTDVPTDDSDDQPVCADEVWSEYITNHVVSESDTTEDFLKDIDDDADMCEKAATDEYIVAVVRGDEDEAALESVTGFDASAGWLFRFHQRNGIIWQVVSGEEKAANKEGTNSWWNDSFREMAESFSEDDLFPPCETACFYQLLPDQTMRFQGQQCKGGKKSHLHKTVLLCCNASGTENQATHHRKVRKAWLLEERRIPTK</sequence>
<accession>A0A9D4PAK1</accession>
<evidence type="ECO:0000313" key="1">
    <source>
        <dbReference type="EMBL" id="KAH7935225.1"/>
    </source>
</evidence>
<gene>
    <name evidence="1" type="ORF">HPB52_004813</name>
</gene>
<reference evidence="1" key="2">
    <citation type="submission" date="2021-09" db="EMBL/GenBank/DDBJ databases">
        <authorList>
            <person name="Jia N."/>
            <person name="Wang J."/>
            <person name="Shi W."/>
            <person name="Du L."/>
            <person name="Sun Y."/>
            <person name="Zhan W."/>
            <person name="Jiang J."/>
            <person name="Wang Q."/>
            <person name="Zhang B."/>
            <person name="Ji P."/>
            <person name="Sakyi L.B."/>
            <person name="Cui X."/>
            <person name="Yuan T."/>
            <person name="Jiang B."/>
            <person name="Yang W."/>
            <person name="Lam T.T.-Y."/>
            <person name="Chang Q."/>
            <person name="Ding S."/>
            <person name="Wang X."/>
            <person name="Zhu J."/>
            <person name="Ruan X."/>
            <person name="Zhao L."/>
            <person name="Wei J."/>
            <person name="Que T."/>
            <person name="Du C."/>
            <person name="Cheng J."/>
            <person name="Dai P."/>
            <person name="Han X."/>
            <person name="Huang E."/>
            <person name="Gao Y."/>
            <person name="Liu J."/>
            <person name="Shao H."/>
            <person name="Ye R."/>
            <person name="Li L."/>
            <person name="Wei W."/>
            <person name="Wang X."/>
            <person name="Wang C."/>
            <person name="Huo Q."/>
            <person name="Li W."/>
            <person name="Guo W."/>
            <person name="Chen H."/>
            <person name="Chen S."/>
            <person name="Zhou L."/>
            <person name="Zhou L."/>
            <person name="Ni X."/>
            <person name="Tian J."/>
            <person name="Zhou Y."/>
            <person name="Sheng Y."/>
            <person name="Liu T."/>
            <person name="Pan Y."/>
            <person name="Xia L."/>
            <person name="Li J."/>
            <person name="Zhao F."/>
            <person name="Cao W."/>
        </authorList>
    </citation>
    <scope>NUCLEOTIDE SEQUENCE</scope>
    <source>
        <strain evidence="1">Rsan-2018</strain>
        <tissue evidence="1">Larvae</tissue>
    </source>
</reference>
<proteinExistence type="predicted"/>
<dbReference type="Proteomes" id="UP000821837">
    <property type="component" value="Unassembled WGS sequence"/>
</dbReference>
<dbReference type="AlphaFoldDB" id="A0A9D4PAK1"/>
<protein>
    <recommendedName>
        <fullName evidence="3">DDE-1 domain-containing protein</fullName>
    </recommendedName>
</protein>
<dbReference type="VEuPathDB" id="VectorBase:RSAN_030759"/>
<comment type="caution">
    <text evidence="1">The sequence shown here is derived from an EMBL/GenBank/DDBJ whole genome shotgun (WGS) entry which is preliminary data.</text>
</comment>
<evidence type="ECO:0000313" key="2">
    <source>
        <dbReference type="Proteomes" id="UP000821837"/>
    </source>
</evidence>
<name>A0A9D4PAK1_RHISA</name>
<reference evidence="1" key="1">
    <citation type="journal article" date="2020" name="Cell">
        <title>Large-Scale Comparative Analyses of Tick Genomes Elucidate Their Genetic Diversity and Vector Capacities.</title>
        <authorList>
            <consortium name="Tick Genome and Microbiome Consortium (TIGMIC)"/>
            <person name="Jia N."/>
            <person name="Wang J."/>
            <person name="Shi W."/>
            <person name="Du L."/>
            <person name="Sun Y."/>
            <person name="Zhan W."/>
            <person name="Jiang J.F."/>
            <person name="Wang Q."/>
            <person name="Zhang B."/>
            <person name="Ji P."/>
            <person name="Bell-Sakyi L."/>
            <person name="Cui X.M."/>
            <person name="Yuan T.T."/>
            <person name="Jiang B.G."/>
            <person name="Yang W.F."/>
            <person name="Lam T.T."/>
            <person name="Chang Q.C."/>
            <person name="Ding S.J."/>
            <person name="Wang X.J."/>
            <person name="Zhu J.G."/>
            <person name="Ruan X.D."/>
            <person name="Zhao L."/>
            <person name="Wei J.T."/>
            <person name="Ye R.Z."/>
            <person name="Que T.C."/>
            <person name="Du C.H."/>
            <person name="Zhou Y.H."/>
            <person name="Cheng J.X."/>
            <person name="Dai P.F."/>
            <person name="Guo W.B."/>
            <person name="Han X.H."/>
            <person name="Huang E.J."/>
            <person name="Li L.F."/>
            <person name="Wei W."/>
            <person name="Gao Y.C."/>
            <person name="Liu J.Z."/>
            <person name="Shao H.Z."/>
            <person name="Wang X."/>
            <person name="Wang C.C."/>
            <person name="Yang T.C."/>
            <person name="Huo Q.B."/>
            <person name="Li W."/>
            <person name="Chen H.Y."/>
            <person name="Chen S.E."/>
            <person name="Zhou L.G."/>
            <person name="Ni X.B."/>
            <person name="Tian J.H."/>
            <person name="Sheng Y."/>
            <person name="Liu T."/>
            <person name="Pan Y.S."/>
            <person name="Xia L.Y."/>
            <person name="Li J."/>
            <person name="Zhao F."/>
            <person name="Cao W.C."/>
        </authorList>
    </citation>
    <scope>NUCLEOTIDE SEQUENCE</scope>
    <source>
        <strain evidence="1">Rsan-2018</strain>
    </source>
</reference>
<dbReference type="EMBL" id="JABSTV010001255">
    <property type="protein sequence ID" value="KAH7935225.1"/>
    <property type="molecule type" value="Genomic_DNA"/>
</dbReference>
<dbReference type="VEuPathDB" id="VectorBase:RSAN_048225"/>
<evidence type="ECO:0008006" key="3">
    <source>
        <dbReference type="Google" id="ProtNLM"/>
    </source>
</evidence>